<dbReference type="InterPro" id="IPR007241">
    <property type="entry name" value="Autophagy-rel_prot_9"/>
</dbReference>
<comment type="catalytic activity">
    <reaction evidence="16">
        <text>a 1,2-diacyl-sn-glycero-3-phospho-(1D-myo-inositol-3-phosphate)(in) = a 1,2-diacyl-sn-glycero-3-phospho-(1D-myo-inositol-3-phosphate)(out)</text>
        <dbReference type="Rhea" id="RHEA:67920"/>
        <dbReference type="ChEBI" id="CHEBI:58088"/>
    </reaction>
</comment>
<feature type="region of interest" description="Disordered" evidence="18">
    <location>
        <begin position="876"/>
        <end position="959"/>
    </location>
</feature>
<evidence type="ECO:0000256" key="6">
    <source>
        <dbReference type="ARBA" id="ARBA00018074"/>
    </source>
</evidence>
<evidence type="ECO:0000256" key="1">
    <source>
        <dbReference type="ARBA" id="ARBA00004439"/>
    </source>
</evidence>
<comment type="catalytic activity">
    <reaction evidence="14">
        <text>a 1,2-diacyl-sn-glycero-3-phospho-L-serine(in) = a 1,2-diacyl-sn-glycero-3-phospho-L-serine(out)</text>
        <dbReference type="Rhea" id="RHEA:38663"/>
        <dbReference type="ChEBI" id="CHEBI:57262"/>
    </reaction>
</comment>
<evidence type="ECO:0000256" key="7">
    <source>
        <dbReference type="ARBA" id="ARBA00022448"/>
    </source>
</evidence>
<feature type="transmembrane region" description="Helical" evidence="19">
    <location>
        <begin position="334"/>
        <end position="358"/>
    </location>
</feature>
<feature type="compositionally biased region" description="Basic residues" evidence="18">
    <location>
        <begin position="262"/>
        <end position="272"/>
    </location>
</feature>
<evidence type="ECO:0000256" key="15">
    <source>
        <dbReference type="ARBA" id="ARBA00024615"/>
    </source>
</evidence>
<feature type="compositionally biased region" description="Acidic residues" evidence="18">
    <location>
        <begin position="89"/>
        <end position="102"/>
    </location>
</feature>
<keyword evidence="22" id="KW-1185">Reference proteome</keyword>
<evidence type="ECO:0000256" key="5">
    <source>
        <dbReference type="ARBA" id="ARBA00006185"/>
    </source>
</evidence>
<evidence type="ECO:0000256" key="4">
    <source>
        <dbReference type="ARBA" id="ARBA00004653"/>
    </source>
</evidence>
<keyword evidence="11" id="KW-0333">Golgi apparatus</keyword>
<keyword evidence="13 19" id="KW-0472">Membrane</keyword>
<evidence type="ECO:0000256" key="19">
    <source>
        <dbReference type="SAM" id="Phobius"/>
    </source>
</evidence>
<dbReference type="Proteomes" id="UP000319731">
    <property type="component" value="Unassembled WGS sequence"/>
</dbReference>
<evidence type="ECO:0000259" key="20">
    <source>
        <dbReference type="PROSITE" id="PS50181"/>
    </source>
</evidence>
<feature type="compositionally biased region" description="Acidic residues" evidence="18">
    <location>
        <begin position="201"/>
        <end position="210"/>
    </location>
</feature>
<feature type="compositionally biased region" description="Polar residues" evidence="18">
    <location>
        <begin position="56"/>
        <end position="78"/>
    </location>
</feature>
<dbReference type="RefSeq" id="XP_031024542.1">
    <property type="nucleotide sequence ID" value="XM_031169450.1"/>
</dbReference>
<comment type="caution">
    <text evidence="21">The sequence shown here is derived from an EMBL/GenBank/DDBJ whole genome shotgun (WGS) entry which is preliminary data.</text>
</comment>
<sequence>MSLLREESDDSGEEDDHDPATFLVSSSNNNNLDVSQNHIAFGLGGQQQQRGQLLLSTSAQKNSSIHSTMTSTGSNLGTYQPPDLSALESGEDDDDDDQDDDDHNSQIRQPGSAIIAADPPFARTLQSSLDGLPAQWPSTHTASVIATNPYTTTATATAILSHQQQQQMPMNTNTVPSSSSSATTQSAQYQKSGYQPPKLYDDDEDEDDDHGDNHDDLDPSDDGSVSPSIMIEMEPFVKNKEAERDLSKHNNNNNNDSSTNSKRGRGPKSRHRTSADHNNAVGRSSMDEATQGAYNAKQRAQRIWTSQKNLDVFLKRVACLIYDYYISKGVTCIFLARMTNLIIAAFIVGFSTFLFYCVDHSLIPKSHRMSEVLKDQCMSSLPVFTSMFLFFFVIWWIWMLCKIMFELPALLEMQQFFIHVLEISDRDLQLMQWQDVVPRIVRLKTLPGFNPNRIPAIDRLDAHALANRIFRVDNYMIAMYNKDILDLSVPFPFPVPYIGKRQFSTKIMEWNLNYCIWTWAFDERGAIRKRFLRDVNRAKLVNELKRRFAYAALFNLLIGPFLFMFMIMHYFFRYTEEYQKNPGTLTTRSFSPFATWKMREFNEPPHLLQERLAASFKTAMKYMNSFPKEYIIISARFVGFIAGSFAAVLAALALLDEDFLLEFQITEGQTVLFYIGVFGGIAAVARGMIPEESHAASPEPLFREVVEYTHYLPNEWRGKLHTEAIKNEFGVLFEYKIVLFIHEILSVLFAPFILFFSLPACAEGIVDFFREFSVTVDALGNVCSFAVFDFKRHGNVKYGAPSEMSNEYYLSKEGKMEQSFLNFKANNPDWEPNTDGSQFIANIVNRRNELSASMARPPLVPNPGILHDGFGGASTMGLPRAFGSPPRLRRPSHVKFDNQSSTRPGPANISPMSIPQSSSSPNHNNNYTSPNNNNTPLSHLSYPMYTPPQQPQQQYGGPSAIGMSYMAQSMFASEMSDGRQNNAAFGLFGLLEAAYEANRTLNPQLFAVWIIVPVLTILAIAGVALLSASTHVNSSKRTGKSIKPSGQMEAVTAISDKDDGLPNELWDIILSKASVKSLSRLSRTCKEMNSIAVKYLYQNLPHEDFYTCLSRHRYPKSEESCILLMLRNRTSKPNSYHQDVFKHVRSVNMYKLSLHISRVFEKEYLKGRIDKATERIIQIAIDLIKKCYLATDIEWDKESMHRTLRYYPCTINSLYLDDAIFDLPDFAEFMAKSPAIKHLRYNGESHGCAAAARFIKTQRLETVSVESDYKDSGPTLMALEHSSSLTLTELTLKHLEVDQPHDIRLVKYRNLTKLELDHVQLYPTFFTGFESTTGKLKTLELSCIGDFNPSDICSIIEASHKTVEIISLTHPGAERFINDGEPLPPQDQTVYMDRSIFQHDFARLNTVNMSVGDANRGDFCNFVTTRGYQLKDLRLSEYTEGNTFDVEVIIEHCQNLKNLDLDNFDLPSEIVEALVRRLTCLRSLVLDPKSRSISANAILQGAEARARSSSQLRLDCRHGAFNVSGELIEWMKPIQKGERFSRLVDKFKEILEGNNVEWYGDEYNVFKDMDNNKLIVHSEFDDEDWGEIEPSV</sequence>
<evidence type="ECO:0000256" key="9">
    <source>
        <dbReference type="ARBA" id="ARBA00022989"/>
    </source>
</evidence>
<feature type="transmembrane region" description="Helical" evidence="19">
    <location>
        <begin position="737"/>
        <end position="758"/>
    </location>
</feature>
<dbReference type="SUPFAM" id="SSF52047">
    <property type="entry name" value="RNI-like"/>
    <property type="match status" value="1"/>
</dbReference>
<feature type="region of interest" description="Disordered" evidence="18">
    <location>
        <begin position="162"/>
        <end position="227"/>
    </location>
</feature>
<evidence type="ECO:0000256" key="12">
    <source>
        <dbReference type="ARBA" id="ARBA00023055"/>
    </source>
</evidence>
<dbReference type="GO" id="GO:0000422">
    <property type="term" value="P:autophagy of mitochondrion"/>
    <property type="evidence" value="ECO:0007669"/>
    <property type="project" value="TreeGrafter"/>
</dbReference>
<feature type="compositionally biased region" description="Acidic residues" evidence="18">
    <location>
        <begin position="7"/>
        <end position="17"/>
    </location>
</feature>
<comment type="similarity">
    <text evidence="5">Belongs to the ATG9 family.</text>
</comment>
<dbReference type="OrthoDB" id="2020634at2759"/>
<keyword evidence="9 19" id="KW-1133">Transmembrane helix</keyword>
<comment type="catalytic activity">
    <reaction evidence="17">
        <text>a 1,2-diacyl-sn-glycero-3-phosphocholine(in) = a 1,2-diacyl-sn-glycero-3-phosphocholine(out)</text>
        <dbReference type="Rhea" id="RHEA:38571"/>
        <dbReference type="ChEBI" id="CHEBI:57643"/>
    </reaction>
</comment>
<feature type="transmembrane region" description="Helical" evidence="19">
    <location>
        <begin position="1006"/>
        <end position="1028"/>
    </location>
</feature>
<evidence type="ECO:0000256" key="2">
    <source>
        <dbReference type="ARBA" id="ARBA00004477"/>
    </source>
</evidence>
<evidence type="ECO:0000256" key="17">
    <source>
        <dbReference type="ARBA" id="ARBA00024631"/>
    </source>
</evidence>
<evidence type="ECO:0000256" key="16">
    <source>
        <dbReference type="ARBA" id="ARBA00024621"/>
    </source>
</evidence>
<proteinExistence type="inferred from homology"/>
<protein>
    <recommendedName>
        <fullName evidence="6">Autophagy-related protein 9</fullName>
    </recommendedName>
</protein>
<organism evidence="21 22">
    <name type="scientific">Synchytrium microbalum</name>
    <dbReference type="NCBI Taxonomy" id="1806994"/>
    <lineage>
        <taxon>Eukaryota</taxon>
        <taxon>Fungi</taxon>
        <taxon>Fungi incertae sedis</taxon>
        <taxon>Chytridiomycota</taxon>
        <taxon>Chytridiomycota incertae sedis</taxon>
        <taxon>Chytridiomycetes</taxon>
        <taxon>Synchytriales</taxon>
        <taxon>Synchytriaceae</taxon>
        <taxon>Synchytrium</taxon>
    </lineage>
</organism>
<feature type="transmembrane region" description="Helical" evidence="19">
    <location>
        <begin position="548"/>
        <end position="572"/>
    </location>
</feature>
<dbReference type="GO" id="GO:0006869">
    <property type="term" value="P:lipid transport"/>
    <property type="evidence" value="ECO:0007669"/>
    <property type="project" value="UniProtKB-KW"/>
</dbReference>
<dbReference type="SMART" id="SM00256">
    <property type="entry name" value="FBOX"/>
    <property type="match status" value="1"/>
</dbReference>
<feature type="compositionally biased region" description="Low complexity" evidence="18">
    <location>
        <begin position="908"/>
        <end position="941"/>
    </location>
</feature>
<dbReference type="GO" id="GO:0034497">
    <property type="term" value="P:protein localization to phagophore assembly site"/>
    <property type="evidence" value="ECO:0007669"/>
    <property type="project" value="TreeGrafter"/>
</dbReference>
<dbReference type="PANTHER" id="PTHR13038:SF10">
    <property type="entry name" value="AUTOPHAGY-RELATED PROTEIN 9"/>
    <property type="match status" value="1"/>
</dbReference>
<dbReference type="GO" id="GO:0005776">
    <property type="term" value="C:autophagosome"/>
    <property type="evidence" value="ECO:0007669"/>
    <property type="project" value="TreeGrafter"/>
</dbReference>
<dbReference type="EMBL" id="QEAO01000019">
    <property type="protein sequence ID" value="TPX33600.1"/>
    <property type="molecule type" value="Genomic_DNA"/>
</dbReference>
<gene>
    <name evidence="21" type="ORF">SmJEL517_g03522</name>
</gene>
<keyword evidence="7" id="KW-0813">Transport</keyword>
<accession>A0A507BW60</accession>
<dbReference type="GO" id="GO:0000139">
    <property type="term" value="C:Golgi membrane"/>
    <property type="evidence" value="ECO:0007669"/>
    <property type="project" value="UniProtKB-SubCell"/>
</dbReference>
<evidence type="ECO:0000313" key="22">
    <source>
        <dbReference type="Proteomes" id="UP000319731"/>
    </source>
</evidence>
<comment type="catalytic activity">
    <reaction evidence="15">
        <text>a 1,2-diacyl-sn-glycero-3-phosphoethanolamine(in) = a 1,2-diacyl-sn-glycero-3-phosphoethanolamine(out)</text>
        <dbReference type="Rhea" id="RHEA:38895"/>
        <dbReference type="ChEBI" id="CHEBI:64612"/>
    </reaction>
</comment>
<dbReference type="InterPro" id="IPR001810">
    <property type="entry name" value="F-box_dom"/>
</dbReference>
<dbReference type="PROSITE" id="PS50181">
    <property type="entry name" value="FBOX"/>
    <property type="match status" value="1"/>
</dbReference>
<dbReference type="InterPro" id="IPR032675">
    <property type="entry name" value="LRR_dom_sf"/>
</dbReference>
<feature type="region of interest" description="Disordered" evidence="18">
    <location>
        <begin position="1"/>
        <end position="121"/>
    </location>
</feature>
<feature type="compositionally biased region" description="Low complexity" evidence="18">
    <location>
        <begin position="250"/>
        <end position="261"/>
    </location>
</feature>
<comment type="subcellular location">
    <subcellularLocation>
        <location evidence="1">Cytoplasmic vesicle membrane</location>
        <topology evidence="1">Multi-pass membrane protein</topology>
    </subcellularLocation>
    <subcellularLocation>
        <location evidence="2">Endoplasmic reticulum membrane</location>
        <topology evidence="2">Multi-pass membrane protein</topology>
    </subcellularLocation>
    <subcellularLocation>
        <location evidence="4">Golgi apparatus membrane</location>
        <topology evidence="4">Multi-pass membrane protein</topology>
    </subcellularLocation>
    <subcellularLocation>
        <location evidence="3">Preautophagosomal structure membrane</location>
        <topology evidence="3">Multi-pass membrane protein</topology>
    </subcellularLocation>
</comment>
<keyword evidence="10" id="KW-0072">Autophagy</keyword>
<dbReference type="InterPro" id="IPR036047">
    <property type="entry name" value="F-box-like_dom_sf"/>
</dbReference>
<dbReference type="GO" id="GO:0005789">
    <property type="term" value="C:endoplasmic reticulum membrane"/>
    <property type="evidence" value="ECO:0007669"/>
    <property type="project" value="UniProtKB-SubCell"/>
</dbReference>
<dbReference type="STRING" id="1806994.A0A507BW60"/>
<keyword evidence="12" id="KW-0445">Lipid transport</keyword>
<feature type="region of interest" description="Disordered" evidence="18">
    <location>
        <begin position="246"/>
        <end position="290"/>
    </location>
</feature>
<dbReference type="PANTHER" id="PTHR13038">
    <property type="entry name" value="APG9 AUTOPHAGY 9"/>
    <property type="match status" value="1"/>
</dbReference>
<evidence type="ECO:0000256" key="8">
    <source>
        <dbReference type="ARBA" id="ARBA00022692"/>
    </source>
</evidence>
<evidence type="ECO:0000256" key="18">
    <source>
        <dbReference type="SAM" id="MobiDB-lite"/>
    </source>
</evidence>
<evidence type="ECO:0000313" key="21">
    <source>
        <dbReference type="EMBL" id="TPX33600.1"/>
    </source>
</evidence>
<keyword evidence="8 19" id="KW-0812">Transmembrane</keyword>
<feature type="transmembrane region" description="Helical" evidence="19">
    <location>
        <begin position="630"/>
        <end position="655"/>
    </location>
</feature>
<evidence type="ECO:0000256" key="3">
    <source>
        <dbReference type="ARBA" id="ARBA00004511"/>
    </source>
</evidence>
<dbReference type="Gene3D" id="3.80.10.10">
    <property type="entry name" value="Ribonuclease Inhibitor"/>
    <property type="match status" value="1"/>
</dbReference>
<dbReference type="SUPFAM" id="SSF81383">
    <property type="entry name" value="F-box domain"/>
    <property type="match status" value="1"/>
</dbReference>
<feature type="domain" description="F-box" evidence="20">
    <location>
        <begin position="1055"/>
        <end position="1100"/>
    </location>
</feature>
<evidence type="ECO:0000256" key="14">
    <source>
        <dbReference type="ARBA" id="ARBA00024479"/>
    </source>
</evidence>
<dbReference type="GeneID" id="42004747"/>
<reference evidence="21 22" key="1">
    <citation type="journal article" date="2019" name="Sci. Rep.">
        <title>Comparative genomics of chytrid fungi reveal insights into the obligate biotrophic and pathogenic lifestyle of Synchytrium endobioticum.</title>
        <authorList>
            <person name="van de Vossenberg B.T.L.H."/>
            <person name="Warris S."/>
            <person name="Nguyen H.D.T."/>
            <person name="van Gent-Pelzer M.P.E."/>
            <person name="Joly D.L."/>
            <person name="van de Geest H.C."/>
            <person name="Bonants P.J.M."/>
            <person name="Smith D.S."/>
            <person name="Levesque C.A."/>
            <person name="van der Lee T.A.J."/>
        </authorList>
    </citation>
    <scope>NUCLEOTIDE SEQUENCE [LARGE SCALE GENOMIC DNA]</scope>
    <source>
        <strain evidence="21 22">JEL517</strain>
    </source>
</reference>
<dbReference type="GO" id="GO:0034727">
    <property type="term" value="P:piecemeal microautophagy of the nucleus"/>
    <property type="evidence" value="ECO:0007669"/>
    <property type="project" value="TreeGrafter"/>
</dbReference>
<feature type="transmembrane region" description="Helical" evidence="19">
    <location>
        <begin position="379"/>
        <end position="398"/>
    </location>
</feature>
<dbReference type="GO" id="GO:0034045">
    <property type="term" value="C:phagophore assembly site membrane"/>
    <property type="evidence" value="ECO:0007669"/>
    <property type="project" value="UniProtKB-SubCell"/>
</dbReference>
<name>A0A507BW60_9FUNG</name>
<dbReference type="Pfam" id="PF00646">
    <property type="entry name" value="F-box"/>
    <property type="match status" value="1"/>
</dbReference>
<evidence type="ECO:0000256" key="11">
    <source>
        <dbReference type="ARBA" id="ARBA00023034"/>
    </source>
</evidence>
<evidence type="ECO:0000256" key="13">
    <source>
        <dbReference type="ARBA" id="ARBA00023136"/>
    </source>
</evidence>
<evidence type="ECO:0000256" key="10">
    <source>
        <dbReference type="ARBA" id="ARBA00023006"/>
    </source>
</evidence>
<feature type="compositionally biased region" description="Low complexity" evidence="18">
    <location>
        <begin position="46"/>
        <end position="55"/>
    </location>
</feature>
<dbReference type="GO" id="GO:0061709">
    <property type="term" value="P:reticulophagy"/>
    <property type="evidence" value="ECO:0007669"/>
    <property type="project" value="TreeGrafter"/>
</dbReference>
<dbReference type="CDD" id="cd09917">
    <property type="entry name" value="F-box_SF"/>
    <property type="match status" value="1"/>
</dbReference>
<dbReference type="Pfam" id="PF04109">
    <property type="entry name" value="ATG9"/>
    <property type="match status" value="1"/>
</dbReference>
<dbReference type="GO" id="GO:0030659">
    <property type="term" value="C:cytoplasmic vesicle membrane"/>
    <property type="evidence" value="ECO:0007669"/>
    <property type="project" value="UniProtKB-SubCell"/>
</dbReference>
<feature type="compositionally biased region" description="Low complexity" evidence="18">
    <location>
        <begin position="177"/>
        <end position="188"/>
    </location>
</feature>